<dbReference type="AlphaFoldDB" id="A0A9P8QN15"/>
<evidence type="ECO:0000313" key="3">
    <source>
        <dbReference type="Proteomes" id="UP000827724"/>
    </source>
</evidence>
<dbReference type="SUPFAM" id="SSF52047">
    <property type="entry name" value="RNI-like"/>
    <property type="match status" value="1"/>
</dbReference>
<dbReference type="SMART" id="SM00368">
    <property type="entry name" value="LRR_RI"/>
    <property type="match status" value="6"/>
</dbReference>
<name>A0A9P8QN15_9HYPO</name>
<dbReference type="PANTHER" id="PTHR24113:SF16">
    <property type="match status" value="1"/>
</dbReference>
<evidence type="ECO:0000313" key="2">
    <source>
        <dbReference type="EMBL" id="KAH6606063.1"/>
    </source>
</evidence>
<evidence type="ECO:0008006" key="4">
    <source>
        <dbReference type="Google" id="ProtNLM"/>
    </source>
</evidence>
<dbReference type="PANTHER" id="PTHR24113">
    <property type="entry name" value="RAN GTPASE-ACTIVATING PROTEIN 1"/>
    <property type="match status" value="1"/>
</dbReference>
<gene>
    <name evidence="2" type="ORF">Trco_005216</name>
</gene>
<dbReference type="Proteomes" id="UP000827724">
    <property type="component" value="Unassembled WGS sequence"/>
</dbReference>
<organism evidence="2 3">
    <name type="scientific">Trichoderma cornu-damae</name>
    <dbReference type="NCBI Taxonomy" id="654480"/>
    <lineage>
        <taxon>Eukaryota</taxon>
        <taxon>Fungi</taxon>
        <taxon>Dikarya</taxon>
        <taxon>Ascomycota</taxon>
        <taxon>Pezizomycotina</taxon>
        <taxon>Sordariomycetes</taxon>
        <taxon>Hypocreomycetidae</taxon>
        <taxon>Hypocreales</taxon>
        <taxon>Hypocreaceae</taxon>
        <taxon>Trichoderma</taxon>
    </lineage>
</organism>
<dbReference type="OrthoDB" id="333024at2759"/>
<reference evidence="2" key="1">
    <citation type="submission" date="2021-08" db="EMBL/GenBank/DDBJ databases">
        <title>Chromosome-Level Trichoderma cornu-damae using Hi-C Data.</title>
        <authorList>
            <person name="Kim C.S."/>
        </authorList>
    </citation>
    <scope>NUCLEOTIDE SEQUENCE</scope>
    <source>
        <strain evidence="2">KA19-0412C</strain>
    </source>
</reference>
<protein>
    <recommendedName>
        <fullName evidence="4">RNI-like protein</fullName>
    </recommendedName>
</protein>
<comment type="caution">
    <text evidence="2">The sequence shown here is derived from an EMBL/GenBank/DDBJ whole genome shotgun (WGS) entry which is preliminary data.</text>
</comment>
<dbReference type="EMBL" id="JAIWOZ010000004">
    <property type="protein sequence ID" value="KAH6606063.1"/>
    <property type="molecule type" value="Genomic_DNA"/>
</dbReference>
<feature type="region of interest" description="Disordered" evidence="1">
    <location>
        <begin position="1"/>
        <end position="31"/>
    </location>
</feature>
<dbReference type="InterPro" id="IPR032675">
    <property type="entry name" value="LRR_dom_sf"/>
</dbReference>
<proteinExistence type="predicted"/>
<dbReference type="InterPro" id="IPR027038">
    <property type="entry name" value="RanGap"/>
</dbReference>
<accession>A0A9P8QN15</accession>
<evidence type="ECO:0000256" key="1">
    <source>
        <dbReference type="SAM" id="MobiDB-lite"/>
    </source>
</evidence>
<keyword evidence="3" id="KW-1185">Reference proteome</keyword>
<sequence length="680" mass="74023">MASATHVELLDGSDPPPLMIRVEPSDGSDAHSNDVSVNEAIYLAGLCRVALNDLNTFMADILKPSQEYTADDILALPLDRHRIVDMLHDLPSRKSARHGSAVAISSLLHPAHDGSLTSIIRYDADRVRLRAWASLQRRYDLLQATRRNGRTVPGMTGGVEPGVPAPAWAGRITRQGPWDPAKKPVSLNGPKAIPMPVQVAQEQELAPFFEHLSRSGNHEISGVEGAVELHGGEGEPYYSVRGAEFRRGVVYEDGRMDLCKMVVGPDHIGRLMDSLRTNTHVRHFLLGNNIIGPTGVDAISRFINDFPDRMDTWYLAGNCIQGGEDFKTLVDALIKSPVVSSLWLKRNPLGPEAAEDLYRLITETKNLGTLDLDQTELGDRGVADLFTRLAAYSASDGSQLPLRQIYLNGLGISTDGAAAIGKFLASPHSGVTSIYMCCNPLGDEGARVLAAALPKAPQLARLFLQSVGVGAQGAMALCQALTGHPGIRSLDLGQAYATEDLGQAYNYVEDEAIPAIAELFRGTPQLQFFNLGHCATTPPGHLKLTPAVLENPSLTYFVAISILADTSRKPATFIPSIDSAFPHPDAPSTEQIKSDKAIRKHLEANVKRVFGDGMAYADFMAEEKRWLINDRVVRKIDSVYRNRDAGLARRRLLTLVKDWDEGDDTLQRVMNARGAPSCSL</sequence>
<dbReference type="Gene3D" id="3.80.10.10">
    <property type="entry name" value="Ribonuclease Inhibitor"/>
    <property type="match status" value="2"/>
</dbReference>
<dbReference type="GO" id="GO:0005096">
    <property type="term" value="F:GTPase activator activity"/>
    <property type="evidence" value="ECO:0007669"/>
    <property type="project" value="InterPro"/>
</dbReference>